<dbReference type="EMBL" id="JACEFG010000005">
    <property type="protein sequence ID" value="MBA2176821.1"/>
    <property type="molecule type" value="Genomic_DNA"/>
</dbReference>
<dbReference type="Proteomes" id="UP000571017">
    <property type="component" value="Unassembled WGS sequence"/>
</dbReference>
<organism evidence="2 3">
    <name type="scientific">Halobacillus locisalis</name>
    <dbReference type="NCBI Taxonomy" id="220753"/>
    <lineage>
        <taxon>Bacteria</taxon>
        <taxon>Bacillati</taxon>
        <taxon>Bacillota</taxon>
        <taxon>Bacilli</taxon>
        <taxon>Bacillales</taxon>
        <taxon>Bacillaceae</taxon>
        <taxon>Halobacillus</taxon>
    </lineage>
</organism>
<evidence type="ECO:0000313" key="3">
    <source>
        <dbReference type="Proteomes" id="UP000571017"/>
    </source>
</evidence>
<dbReference type="AlphaFoldDB" id="A0A838CY10"/>
<dbReference type="SUPFAM" id="SSF47413">
    <property type="entry name" value="lambda repressor-like DNA-binding domains"/>
    <property type="match status" value="1"/>
</dbReference>
<dbReference type="PROSITE" id="PS50943">
    <property type="entry name" value="HTH_CROC1"/>
    <property type="match status" value="1"/>
</dbReference>
<evidence type="ECO:0000259" key="1">
    <source>
        <dbReference type="PROSITE" id="PS50943"/>
    </source>
</evidence>
<dbReference type="InterPro" id="IPR001387">
    <property type="entry name" value="Cro/C1-type_HTH"/>
</dbReference>
<evidence type="ECO:0000313" key="2">
    <source>
        <dbReference type="EMBL" id="MBA2176821.1"/>
    </source>
</evidence>
<reference evidence="2 3" key="1">
    <citation type="journal article" date="2004" name="Extremophiles">
        <title>Halobacillus locisalis sp. nov., a halophilic bacterium isolated from a marine solar saltern of the Yellow Sea in Korea.</title>
        <authorList>
            <person name="Yoon J.H."/>
            <person name="Kang K.H."/>
            <person name="Oh T.K."/>
            <person name="Park Y.H."/>
        </authorList>
    </citation>
    <scope>NUCLEOTIDE SEQUENCE [LARGE SCALE GENOMIC DNA]</scope>
    <source>
        <strain evidence="2 3">KCTC 3788</strain>
    </source>
</reference>
<comment type="caution">
    <text evidence="2">The sequence shown here is derived from an EMBL/GenBank/DDBJ whole genome shotgun (WGS) entry which is preliminary data.</text>
</comment>
<dbReference type="CDD" id="cd00093">
    <property type="entry name" value="HTH_XRE"/>
    <property type="match status" value="1"/>
</dbReference>
<dbReference type="Gene3D" id="1.10.260.40">
    <property type="entry name" value="lambda repressor-like DNA-binding domains"/>
    <property type="match status" value="1"/>
</dbReference>
<name>A0A838CY10_9BACI</name>
<gene>
    <name evidence="2" type="ORF">H0266_18235</name>
</gene>
<sequence>MSLRIAGLRGGNSVFGEWNKEMRKARGWSQREMSKLSGIPQTTISGWENGSELSTKWLVHLCRVFDIRMEELPFEEMLDQSENAKSKSAAEAV</sequence>
<accession>A0A838CY10</accession>
<dbReference type="InterPro" id="IPR010982">
    <property type="entry name" value="Lambda_DNA-bd_dom_sf"/>
</dbReference>
<proteinExistence type="predicted"/>
<keyword evidence="3" id="KW-1185">Reference proteome</keyword>
<dbReference type="Pfam" id="PF01381">
    <property type="entry name" value="HTH_3"/>
    <property type="match status" value="1"/>
</dbReference>
<protein>
    <submittedName>
        <fullName evidence="2">Helix-turn-helix transcriptional regulator</fullName>
    </submittedName>
</protein>
<dbReference type="GO" id="GO:0003677">
    <property type="term" value="F:DNA binding"/>
    <property type="evidence" value="ECO:0007669"/>
    <property type="project" value="InterPro"/>
</dbReference>
<feature type="domain" description="HTH cro/C1-type" evidence="1">
    <location>
        <begin position="20"/>
        <end position="72"/>
    </location>
</feature>
<dbReference type="SMART" id="SM00530">
    <property type="entry name" value="HTH_XRE"/>
    <property type="match status" value="1"/>
</dbReference>